<name>A0A0M2GVG6_9MICO</name>
<evidence type="ECO:0000256" key="1">
    <source>
        <dbReference type="ARBA" id="ARBA00023015"/>
    </source>
</evidence>
<evidence type="ECO:0000313" key="5">
    <source>
        <dbReference type="EMBL" id="KJL37661.1"/>
    </source>
</evidence>
<dbReference type="STRING" id="92835.RS81_03419"/>
<accession>A0A0M2GVG6</accession>
<dbReference type="RefSeq" id="WP_045277282.1">
    <property type="nucleotide sequence ID" value="NZ_BAAAUP010000002.1"/>
</dbReference>
<dbReference type="InterPro" id="IPR010982">
    <property type="entry name" value="Lambda_DNA-bd_dom_sf"/>
</dbReference>
<dbReference type="Pfam" id="PF13377">
    <property type="entry name" value="Peripla_BP_3"/>
    <property type="match status" value="1"/>
</dbReference>
<dbReference type="PROSITE" id="PS50932">
    <property type="entry name" value="HTH_LACI_2"/>
    <property type="match status" value="1"/>
</dbReference>
<comment type="caution">
    <text evidence="5">The sequence shown here is derived from an EMBL/GenBank/DDBJ whole genome shotgun (WGS) entry which is preliminary data.</text>
</comment>
<gene>
    <name evidence="5" type="primary">degA_3</name>
    <name evidence="5" type="ORF">RS81_03419</name>
</gene>
<dbReference type="PROSITE" id="PS00356">
    <property type="entry name" value="HTH_LACI_1"/>
    <property type="match status" value="1"/>
</dbReference>
<protein>
    <submittedName>
        <fullName evidence="5">HTH-type transcriptional regulator DegA</fullName>
    </submittedName>
</protein>
<dbReference type="CDD" id="cd01392">
    <property type="entry name" value="HTH_LacI"/>
    <property type="match status" value="1"/>
</dbReference>
<dbReference type="PATRIC" id="fig|92835.4.peg.3456"/>
<dbReference type="InterPro" id="IPR028082">
    <property type="entry name" value="Peripla_BP_I"/>
</dbReference>
<evidence type="ECO:0000256" key="3">
    <source>
        <dbReference type="ARBA" id="ARBA00023163"/>
    </source>
</evidence>
<evidence type="ECO:0000259" key="4">
    <source>
        <dbReference type="PROSITE" id="PS50932"/>
    </source>
</evidence>
<dbReference type="PANTHER" id="PTHR30146:SF109">
    <property type="entry name" value="HTH-TYPE TRANSCRIPTIONAL REGULATOR GALS"/>
    <property type="match status" value="1"/>
</dbReference>
<dbReference type="GO" id="GO:0003700">
    <property type="term" value="F:DNA-binding transcription factor activity"/>
    <property type="evidence" value="ECO:0007669"/>
    <property type="project" value="TreeGrafter"/>
</dbReference>
<dbReference type="OrthoDB" id="3510266at2"/>
<dbReference type="Proteomes" id="UP000033956">
    <property type="component" value="Unassembled WGS sequence"/>
</dbReference>
<dbReference type="EMBL" id="JYIZ01000057">
    <property type="protein sequence ID" value="KJL37661.1"/>
    <property type="molecule type" value="Genomic_DNA"/>
</dbReference>
<evidence type="ECO:0000256" key="2">
    <source>
        <dbReference type="ARBA" id="ARBA00023125"/>
    </source>
</evidence>
<sequence>MAGIADVARSAGVSKSTASRALTGSGYVSDETRARVRAAASALGYVPTMWAVSLATGRTNTVGVMVPSLDRWFFASVVEGIQSALLTDGYDLVLCCAPPGSDSRRRMFAHSLARKRFDGLIAVGVEPDETEREQLAAFARPIVSVGHDGGAMSISIDDRAAARIATEHLLGLGHTDVVILGGDPDGRRTSVGDGERLLGYRSAMTDAGLGAAARHIPCEVSLPGGYGAAVEMLADRRTRPSALVGVCDEVAVGAMIAARRLGVRVPEHLSVVGIDDHSYADMFALTTLQQRPDEQGRTAARLLLDMLAGEVAPPRHLLEAPRLVVRNSTAAVSDAASAIVGASRRRT</sequence>
<dbReference type="CDD" id="cd06267">
    <property type="entry name" value="PBP1_LacI_sugar_binding-like"/>
    <property type="match status" value="1"/>
</dbReference>
<dbReference type="Gene3D" id="1.10.260.40">
    <property type="entry name" value="lambda repressor-like DNA-binding domains"/>
    <property type="match status" value="1"/>
</dbReference>
<dbReference type="SUPFAM" id="SSF47413">
    <property type="entry name" value="lambda repressor-like DNA-binding domains"/>
    <property type="match status" value="1"/>
</dbReference>
<dbReference type="GO" id="GO:0000976">
    <property type="term" value="F:transcription cis-regulatory region binding"/>
    <property type="evidence" value="ECO:0007669"/>
    <property type="project" value="TreeGrafter"/>
</dbReference>
<feature type="domain" description="HTH lacI-type" evidence="4">
    <location>
        <begin position="2"/>
        <end position="56"/>
    </location>
</feature>
<dbReference type="AlphaFoldDB" id="A0A0M2GVG6"/>
<dbReference type="Pfam" id="PF00356">
    <property type="entry name" value="LacI"/>
    <property type="match status" value="1"/>
</dbReference>
<dbReference type="PANTHER" id="PTHR30146">
    <property type="entry name" value="LACI-RELATED TRANSCRIPTIONAL REPRESSOR"/>
    <property type="match status" value="1"/>
</dbReference>
<keyword evidence="6" id="KW-1185">Reference proteome</keyword>
<dbReference type="InterPro" id="IPR046335">
    <property type="entry name" value="LacI/GalR-like_sensor"/>
</dbReference>
<dbReference type="SMART" id="SM00354">
    <property type="entry name" value="HTH_LACI"/>
    <property type="match status" value="1"/>
</dbReference>
<evidence type="ECO:0000313" key="6">
    <source>
        <dbReference type="Proteomes" id="UP000033956"/>
    </source>
</evidence>
<dbReference type="InterPro" id="IPR000843">
    <property type="entry name" value="HTH_LacI"/>
</dbReference>
<reference evidence="5 6" key="1">
    <citation type="submission" date="2015-02" db="EMBL/GenBank/DDBJ databases">
        <title>Draft genome sequences of ten Microbacterium spp. with emphasis on heavy metal contaminated environments.</title>
        <authorList>
            <person name="Corretto E."/>
        </authorList>
    </citation>
    <scope>NUCLEOTIDE SEQUENCE [LARGE SCALE GENOMIC DNA]</scope>
    <source>
        <strain evidence="5 6">DSM 12510</strain>
    </source>
</reference>
<keyword evidence="1" id="KW-0805">Transcription regulation</keyword>
<keyword evidence="3" id="KW-0804">Transcription</keyword>
<proteinExistence type="predicted"/>
<organism evidence="5 6">
    <name type="scientific">Microbacterium terrae</name>
    <dbReference type="NCBI Taxonomy" id="69369"/>
    <lineage>
        <taxon>Bacteria</taxon>
        <taxon>Bacillati</taxon>
        <taxon>Actinomycetota</taxon>
        <taxon>Actinomycetes</taxon>
        <taxon>Micrococcales</taxon>
        <taxon>Microbacteriaceae</taxon>
        <taxon>Microbacterium</taxon>
    </lineage>
</organism>
<dbReference type="Gene3D" id="3.40.50.2300">
    <property type="match status" value="2"/>
</dbReference>
<dbReference type="SUPFAM" id="SSF53822">
    <property type="entry name" value="Periplasmic binding protein-like I"/>
    <property type="match status" value="1"/>
</dbReference>
<keyword evidence="2" id="KW-0238">DNA-binding</keyword>